<dbReference type="EC" id="2.4.-.-" evidence="1"/>
<dbReference type="CDD" id="cd03801">
    <property type="entry name" value="GT4_PimA-like"/>
    <property type="match status" value="1"/>
</dbReference>
<comment type="caution">
    <text evidence="1">The sequence shown here is derived from an EMBL/GenBank/DDBJ whole genome shotgun (WGS) entry which is preliminary data.</text>
</comment>
<proteinExistence type="predicted"/>
<dbReference type="Proteomes" id="UP001596122">
    <property type="component" value="Unassembled WGS sequence"/>
</dbReference>
<dbReference type="GO" id="GO:0016757">
    <property type="term" value="F:glycosyltransferase activity"/>
    <property type="evidence" value="ECO:0007669"/>
    <property type="project" value="UniProtKB-KW"/>
</dbReference>
<keyword evidence="2" id="KW-1185">Reference proteome</keyword>
<evidence type="ECO:0000313" key="2">
    <source>
        <dbReference type="Proteomes" id="UP001596122"/>
    </source>
</evidence>
<dbReference type="SUPFAM" id="SSF53756">
    <property type="entry name" value="UDP-Glycosyltransferase/glycogen phosphorylase"/>
    <property type="match status" value="1"/>
</dbReference>
<gene>
    <name evidence="1" type="ORF">ACFPJ6_14065</name>
</gene>
<sequence length="359" mass="38211">MSARLLLLTPNLDNNSLGRTYCLWLLARACGMSVTVASPKGERVWAPLAEHELAAACHRVAPLEPGGSLDPRLLAMARDCDLVVAVKPVENSFGLGLALTRATGRPLLLDVDDPDIEVRTTWLPWPERAARRLLTPRYRTLRRLRQEATRVPLLVSNPELQRMYGGRLVPHVREAAPAGAPSASRHPVVRFVGSVRPHKGVDVLRAAVARLHGRGFTLEVTGAAPPDTAPWERWLGTTSLAEGERLVATADVVAVPSLASEWSPAQLPVKLVDALTAGACVVASHVGPVPWALDGSGVLVPPGDVDALTDALAGLADPARRAELGRRARTRALQAFSVEAVAPVFAEEVAAACRTSATA</sequence>
<keyword evidence="1" id="KW-0808">Transferase</keyword>
<dbReference type="Pfam" id="PF13692">
    <property type="entry name" value="Glyco_trans_1_4"/>
    <property type="match status" value="1"/>
</dbReference>
<keyword evidence="1" id="KW-0328">Glycosyltransferase</keyword>
<reference evidence="2" key="1">
    <citation type="journal article" date="2019" name="Int. J. Syst. Evol. Microbiol.">
        <title>The Global Catalogue of Microorganisms (GCM) 10K type strain sequencing project: providing services to taxonomists for standard genome sequencing and annotation.</title>
        <authorList>
            <consortium name="The Broad Institute Genomics Platform"/>
            <consortium name="The Broad Institute Genome Sequencing Center for Infectious Disease"/>
            <person name="Wu L."/>
            <person name="Ma J."/>
        </authorList>
    </citation>
    <scope>NUCLEOTIDE SEQUENCE [LARGE SCALE GENOMIC DNA]</scope>
    <source>
        <strain evidence="2">CCUG 43114</strain>
    </source>
</reference>
<dbReference type="PANTHER" id="PTHR12526">
    <property type="entry name" value="GLYCOSYLTRANSFERASE"/>
    <property type="match status" value="1"/>
</dbReference>
<dbReference type="EMBL" id="JBHSLD010000013">
    <property type="protein sequence ID" value="MFC5381906.1"/>
    <property type="molecule type" value="Genomic_DNA"/>
</dbReference>
<evidence type="ECO:0000313" key="1">
    <source>
        <dbReference type="EMBL" id="MFC5381906.1"/>
    </source>
</evidence>
<dbReference type="RefSeq" id="WP_340271025.1">
    <property type="nucleotide sequence ID" value="NZ_JBBEOG010000009.1"/>
</dbReference>
<accession>A0ABW0GUR7</accession>
<dbReference type="Gene3D" id="3.40.50.2000">
    <property type="entry name" value="Glycogen Phosphorylase B"/>
    <property type="match status" value="2"/>
</dbReference>
<protein>
    <submittedName>
        <fullName evidence="1">Glycosyltransferase family 4 protein</fullName>
        <ecNumber evidence="1">2.4.-.-</ecNumber>
    </submittedName>
</protein>
<name>A0ABW0GUR7_9MICO</name>
<dbReference type="PANTHER" id="PTHR12526:SF636">
    <property type="entry name" value="BLL3647 PROTEIN"/>
    <property type="match status" value="1"/>
</dbReference>
<organism evidence="1 2">
    <name type="scientific">Aquipuribacter nitratireducens</name>
    <dbReference type="NCBI Taxonomy" id="650104"/>
    <lineage>
        <taxon>Bacteria</taxon>
        <taxon>Bacillati</taxon>
        <taxon>Actinomycetota</taxon>
        <taxon>Actinomycetes</taxon>
        <taxon>Micrococcales</taxon>
        <taxon>Intrasporangiaceae</taxon>
        <taxon>Aquipuribacter</taxon>
    </lineage>
</organism>